<dbReference type="PROSITE" id="PS50931">
    <property type="entry name" value="HTH_LYSR"/>
    <property type="match status" value="1"/>
</dbReference>
<dbReference type="EMBL" id="QPGA01000040">
    <property type="protein sequence ID" value="RDE49492.1"/>
    <property type="molecule type" value="Genomic_DNA"/>
</dbReference>
<reference evidence="2 3" key="1">
    <citation type="submission" date="2018-05" db="EMBL/GenBank/DDBJ databases">
        <title>Integrated omic analyses show evidence that a Ca. Accumulibacter phosphatis strain performs denitrification under micro-aerobic conditions.</title>
        <authorList>
            <person name="Camejo P.Y."/>
            <person name="Katherine M.D."/>
            <person name="Daniel N.R."/>
        </authorList>
    </citation>
    <scope>NUCLEOTIDE SEQUENCE [LARGE SCALE GENOMIC DNA]</scope>
    <source>
        <strain evidence="2">UW-LDO-IC</strain>
    </source>
</reference>
<protein>
    <recommendedName>
        <fullName evidence="1">HTH lysR-type domain-containing protein</fullName>
    </recommendedName>
</protein>
<feature type="domain" description="HTH lysR-type" evidence="1">
    <location>
        <begin position="2"/>
        <end position="29"/>
    </location>
</feature>
<gene>
    <name evidence="2" type="ORF">DVS81_16205</name>
</gene>
<name>A0A369XL08_9PROT</name>
<dbReference type="Proteomes" id="UP000253831">
    <property type="component" value="Unassembled WGS sequence"/>
</dbReference>
<evidence type="ECO:0000313" key="3">
    <source>
        <dbReference type="Proteomes" id="UP000253831"/>
    </source>
</evidence>
<dbReference type="GO" id="GO:0003700">
    <property type="term" value="F:DNA-binding transcription factor activity"/>
    <property type="evidence" value="ECO:0007669"/>
    <property type="project" value="InterPro"/>
</dbReference>
<dbReference type="AlphaFoldDB" id="A0A369XL08"/>
<evidence type="ECO:0000259" key="1">
    <source>
        <dbReference type="PROSITE" id="PS50931"/>
    </source>
</evidence>
<evidence type="ECO:0000313" key="2">
    <source>
        <dbReference type="EMBL" id="RDE49492.1"/>
    </source>
</evidence>
<proteinExistence type="predicted"/>
<organism evidence="2 3">
    <name type="scientific">Candidatus Accumulibacter meliphilus</name>
    <dbReference type="NCBI Taxonomy" id="2211374"/>
    <lineage>
        <taxon>Bacteria</taxon>
        <taxon>Pseudomonadati</taxon>
        <taxon>Pseudomonadota</taxon>
        <taxon>Betaproteobacteria</taxon>
        <taxon>Candidatus Accumulibacter</taxon>
    </lineage>
</organism>
<comment type="caution">
    <text evidence="2">The sequence shown here is derived from an EMBL/GenBank/DDBJ whole genome shotgun (WGS) entry which is preliminary data.</text>
</comment>
<dbReference type="InterPro" id="IPR000847">
    <property type="entry name" value="LysR_HTH_N"/>
</dbReference>
<accession>A0A369XL08</accession>
<sequence length="112" mass="11921">MLNYKHLHYFASIASSGGVTRAAKRLHLTFLISAERRLTHPAAQAVSENAHSECSRRRSLPGEADGAGSVIAARYAGGDFFQCCPGSCLLFGAGCPELRPLDLRCSAALASR</sequence>